<evidence type="ECO:0000313" key="2">
    <source>
        <dbReference type="EMBL" id="MCU4744717.1"/>
    </source>
</evidence>
<dbReference type="RefSeq" id="WP_338006513.1">
    <property type="nucleotide sequence ID" value="NZ_JAOPKA010000040.1"/>
</dbReference>
<dbReference type="EMBL" id="JAOPKA010000040">
    <property type="protein sequence ID" value="MCU4744717.1"/>
    <property type="molecule type" value="Genomic_DNA"/>
</dbReference>
<comment type="caution">
    <text evidence="2">The sequence shown here is derived from an EMBL/GenBank/DDBJ whole genome shotgun (WGS) entry which is preliminary data.</text>
</comment>
<organism evidence="2 3">
    <name type="scientific">Natronoglomus mannanivorans</name>
    <dbReference type="NCBI Taxonomy" id="2979990"/>
    <lineage>
        <taxon>Archaea</taxon>
        <taxon>Methanobacteriati</taxon>
        <taxon>Methanobacteriota</taxon>
        <taxon>Stenosarchaea group</taxon>
        <taxon>Halobacteria</taxon>
        <taxon>Halobacteriales</taxon>
        <taxon>Natrialbaceae</taxon>
        <taxon>Natronoglomus</taxon>
    </lineage>
</organism>
<accession>A0AAP2Z3U4</accession>
<reference evidence="2" key="1">
    <citation type="submission" date="2022-09" db="EMBL/GenBank/DDBJ databases">
        <title>Enrichment on poylsaccharides allowed isolation of novel metabolic and taxonomic groups of Haloarchaea.</title>
        <authorList>
            <person name="Sorokin D.Y."/>
            <person name="Elcheninov A.G."/>
            <person name="Khizhniak T.V."/>
            <person name="Kolganova T.V."/>
            <person name="Kublanov I.V."/>
        </authorList>
    </citation>
    <scope>NUCLEOTIDE SEQUENCE</scope>
    <source>
        <strain evidence="2">AArc-xg1-1</strain>
    </source>
</reference>
<proteinExistence type="predicted"/>
<evidence type="ECO:0000256" key="1">
    <source>
        <dbReference type="SAM" id="MobiDB-lite"/>
    </source>
</evidence>
<sequence length="176" mass="19303">MDRRTFVAATAGFTLGVPAVHAENRMDGDDEHNCDETIEVVTRRGGNASNPDKPQETAEWPKPWDDHFDLTEEVWDDVQRDYENRSWFIRTAVSFTSASEICGQPESVVKLGVSDVDTAESEVEDERDGVTIVIEETEPARLTGSDDDDGISRVGLLGGVLASLAGAGYLVSRRTE</sequence>
<protein>
    <submittedName>
        <fullName evidence="2">Uncharacterized protein</fullName>
    </submittedName>
</protein>
<feature type="region of interest" description="Disordered" evidence="1">
    <location>
        <begin position="42"/>
        <end position="65"/>
    </location>
</feature>
<name>A0AAP2Z3U4_9EURY</name>
<gene>
    <name evidence="2" type="ORF">OB960_25450</name>
</gene>
<dbReference type="AlphaFoldDB" id="A0AAP2Z3U4"/>
<evidence type="ECO:0000313" key="3">
    <source>
        <dbReference type="Proteomes" id="UP001321018"/>
    </source>
</evidence>
<dbReference type="Proteomes" id="UP001321018">
    <property type="component" value="Unassembled WGS sequence"/>
</dbReference>